<dbReference type="GO" id="GO:0009279">
    <property type="term" value="C:cell outer membrane"/>
    <property type="evidence" value="ECO:0007669"/>
    <property type="project" value="UniProtKB-SubCell"/>
</dbReference>
<evidence type="ECO:0000313" key="8">
    <source>
        <dbReference type="EMBL" id="SFI60531.1"/>
    </source>
</evidence>
<dbReference type="STRING" id="420953.SAMN05192543_103737"/>
<dbReference type="GO" id="GO:0015288">
    <property type="term" value="F:porin activity"/>
    <property type="evidence" value="ECO:0007669"/>
    <property type="project" value="TreeGrafter"/>
</dbReference>
<keyword evidence="6" id="KW-0472">Membrane</keyword>
<dbReference type="InterPro" id="IPR003423">
    <property type="entry name" value="OMP_efflux"/>
</dbReference>
<proteinExistence type="inferred from homology"/>
<keyword evidence="4" id="KW-1134">Transmembrane beta strand</keyword>
<evidence type="ECO:0000256" key="5">
    <source>
        <dbReference type="ARBA" id="ARBA00022692"/>
    </source>
</evidence>
<protein>
    <submittedName>
        <fullName evidence="8">Outer membrane protein</fullName>
    </submittedName>
</protein>
<comment type="subcellular location">
    <subcellularLocation>
        <location evidence="1">Cell outer membrane</location>
    </subcellularLocation>
</comment>
<dbReference type="GO" id="GO:1990281">
    <property type="term" value="C:efflux pump complex"/>
    <property type="evidence" value="ECO:0007669"/>
    <property type="project" value="TreeGrafter"/>
</dbReference>
<evidence type="ECO:0000256" key="1">
    <source>
        <dbReference type="ARBA" id="ARBA00004442"/>
    </source>
</evidence>
<dbReference type="RefSeq" id="WP_091011614.1">
    <property type="nucleotide sequence ID" value="NZ_CP041745.1"/>
</dbReference>
<accession>A0A1I3JJV8</accession>
<keyword evidence="7" id="KW-0998">Cell outer membrane</keyword>
<keyword evidence="9" id="KW-1185">Reference proteome</keyword>
<dbReference type="Gene3D" id="1.20.1600.10">
    <property type="entry name" value="Outer membrane efflux proteins (OEP)"/>
    <property type="match status" value="1"/>
</dbReference>
<evidence type="ECO:0000313" key="9">
    <source>
        <dbReference type="Proteomes" id="UP000199548"/>
    </source>
</evidence>
<reference evidence="8 9" key="1">
    <citation type="submission" date="2016-10" db="EMBL/GenBank/DDBJ databases">
        <authorList>
            <person name="de Groot N.N."/>
        </authorList>
    </citation>
    <scope>NUCLEOTIDE SEQUENCE [LARGE SCALE GENOMIC DNA]</scope>
    <source>
        <strain evidence="8 9">LMG 23650</strain>
    </source>
</reference>
<dbReference type="PANTHER" id="PTHR30026">
    <property type="entry name" value="OUTER MEMBRANE PROTEIN TOLC"/>
    <property type="match status" value="1"/>
</dbReference>
<evidence type="ECO:0000256" key="3">
    <source>
        <dbReference type="ARBA" id="ARBA00022448"/>
    </source>
</evidence>
<evidence type="ECO:0000256" key="7">
    <source>
        <dbReference type="ARBA" id="ARBA00023237"/>
    </source>
</evidence>
<dbReference type="EMBL" id="FOQU01000003">
    <property type="protein sequence ID" value="SFI60531.1"/>
    <property type="molecule type" value="Genomic_DNA"/>
</dbReference>
<evidence type="ECO:0000256" key="4">
    <source>
        <dbReference type="ARBA" id="ARBA00022452"/>
    </source>
</evidence>
<organism evidence="8 9">
    <name type="scientific">Paraburkholderia megapolitana</name>
    <dbReference type="NCBI Taxonomy" id="420953"/>
    <lineage>
        <taxon>Bacteria</taxon>
        <taxon>Pseudomonadati</taxon>
        <taxon>Pseudomonadota</taxon>
        <taxon>Betaproteobacteria</taxon>
        <taxon>Burkholderiales</taxon>
        <taxon>Burkholderiaceae</taxon>
        <taxon>Paraburkholderia</taxon>
    </lineage>
</organism>
<dbReference type="GO" id="GO:0015562">
    <property type="term" value="F:efflux transmembrane transporter activity"/>
    <property type="evidence" value="ECO:0007669"/>
    <property type="project" value="InterPro"/>
</dbReference>
<dbReference type="SUPFAM" id="SSF56954">
    <property type="entry name" value="Outer membrane efflux proteins (OEP)"/>
    <property type="match status" value="1"/>
</dbReference>
<dbReference type="PANTHER" id="PTHR30026:SF20">
    <property type="entry name" value="OUTER MEMBRANE PROTEIN TOLC"/>
    <property type="match status" value="1"/>
</dbReference>
<comment type="similarity">
    <text evidence="2">Belongs to the outer membrane factor (OMF) (TC 1.B.17) family.</text>
</comment>
<evidence type="ECO:0000256" key="2">
    <source>
        <dbReference type="ARBA" id="ARBA00007613"/>
    </source>
</evidence>
<dbReference type="AlphaFoldDB" id="A0A1I3JJV8"/>
<gene>
    <name evidence="8" type="ORF">SAMN05192543_103737</name>
</gene>
<evidence type="ECO:0000256" key="6">
    <source>
        <dbReference type="ARBA" id="ARBA00023136"/>
    </source>
</evidence>
<dbReference type="InterPro" id="IPR051906">
    <property type="entry name" value="TolC-like"/>
</dbReference>
<keyword evidence="5" id="KW-0812">Transmembrane</keyword>
<keyword evidence="3" id="KW-0813">Transport</keyword>
<dbReference type="OrthoDB" id="8553524at2"/>
<sequence length="179" mass="19610">MRGDYPAEAQVDKAKADGLPTVSLTTKYTRNNQPASLGLGIPEFPATGRDWYVGVQVRVPIFDGFSRTYQIREAQAKVAEQQESVRDARKQVAVGVWTDYEAVIASEDNVESTQRLLSIADQSFDAANRRYRVGAGSILEVLNAQSALARAQKEHVASLADFATATLTLAAKLGRLHDW</sequence>
<dbReference type="Pfam" id="PF02321">
    <property type="entry name" value="OEP"/>
    <property type="match status" value="1"/>
</dbReference>
<name>A0A1I3JJV8_9BURK</name>
<dbReference type="Proteomes" id="UP000199548">
    <property type="component" value="Unassembled WGS sequence"/>
</dbReference>